<dbReference type="InterPro" id="IPR039327">
    <property type="entry name" value="CON7-like"/>
</dbReference>
<evidence type="ECO:0008006" key="4">
    <source>
        <dbReference type="Google" id="ProtNLM"/>
    </source>
</evidence>
<feature type="region of interest" description="Disordered" evidence="1">
    <location>
        <begin position="820"/>
        <end position="854"/>
    </location>
</feature>
<gene>
    <name evidence="2" type="ORF">F53441_11543</name>
</gene>
<organism evidence="2 3">
    <name type="scientific">Fusarium austroafricanum</name>
    <dbReference type="NCBI Taxonomy" id="2364996"/>
    <lineage>
        <taxon>Eukaryota</taxon>
        <taxon>Fungi</taxon>
        <taxon>Dikarya</taxon>
        <taxon>Ascomycota</taxon>
        <taxon>Pezizomycotina</taxon>
        <taxon>Sordariomycetes</taxon>
        <taxon>Hypocreomycetidae</taxon>
        <taxon>Hypocreales</taxon>
        <taxon>Nectriaceae</taxon>
        <taxon>Fusarium</taxon>
        <taxon>Fusarium concolor species complex</taxon>
    </lineage>
</organism>
<feature type="region of interest" description="Disordered" evidence="1">
    <location>
        <begin position="160"/>
        <end position="285"/>
    </location>
</feature>
<feature type="compositionally biased region" description="Basic and acidic residues" evidence="1">
    <location>
        <begin position="198"/>
        <end position="217"/>
    </location>
</feature>
<evidence type="ECO:0000313" key="3">
    <source>
        <dbReference type="Proteomes" id="UP000605986"/>
    </source>
</evidence>
<accession>A0A8H4NLX3</accession>
<evidence type="ECO:0000313" key="2">
    <source>
        <dbReference type="EMBL" id="KAF4443144.1"/>
    </source>
</evidence>
<proteinExistence type="predicted"/>
<dbReference type="OrthoDB" id="288942at2759"/>
<feature type="compositionally biased region" description="Acidic residues" evidence="1">
    <location>
        <begin position="406"/>
        <end position="420"/>
    </location>
</feature>
<dbReference type="EMBL" id="JAADJG010000582">
    <property type="protein sequence ID" value="KAF4443144.1"/>
    <property type="molecule type" value="Genomic_DNA"/>
</dbReference>
<feature type="region of interest" description="Disordered" evidence="1">
    <location>
        <begin position="518"/>
        <end position="571"/>
    </location>
</feature>
<protein>
    <recommendedName>
        <fullName evidence="4">Fungal N-terminal domain-containing protein</fullName>
    </recommendedName>
</protein>
<dbReference type="GO" id="GO:0006355">
    <property type="term" value="P:regulation of DNA-templated transcription"/>
    <property type="evidence" value="ECO:0007669"/>
    <property type="project" value="InterPro"/>
</dbReference>
<feature type="region of interest" description="Disordered" evidence="1">
    <location>
        <begin position="383"/>
        <end position="490"/>
    </location>
</feature>
<dbReference type="PANTHER" id="PTHR36167:SF3">
    <property type="entry name" value="C2H2 FINGER DOMAIN TRANSCRIPTION FACTOR (EUROFUNG)-RELATED"/>
    <property type="match status" value="1"/>
</dbReference>
<feature type="compositionally biased region" description="Polar residues" evidence="1">
    <location>
        <begin position="462"/>
        <end position="472"/>
    </location>
</feature>
<feature type="compositionally biased region" description="Basic and acidic residues" evidence="1">
    <location>
        <begin position="345"/>
        <end position="366"/>
    </location>
</feature>
<name>A0A8H4NLX3_9HYPO</name>
<feature type="region of interest" description="Disordered" evidence="1">
    <location>
        <begin position="1150"/>
        <end position="1190"/>
    </location>
</feature>
<evidence type="ECO:0000256" key="1">
    <source>
        <dbReference type="SAM" id="MobiDB-lite"/>
    </source>
</evidence>
<feature type="compositionally biased region" description="Acidic residues" evidence="1">
    <location>
        <begin position="254"/>
        <end position="269"/>
    </location>
</feature>
<feature type="compositionally biased region" description="Polar residues" evidence="1">
    <location>
        <begin position="842"/>
        <end position="854"/>
    </location>
</feature>
<keyword evidence="3" id="KW-1185">Reference proteome</keyword>
<feature type="compositionally biased region" description="Low complexity" evidence="1">
    <location>
        <begin position="545"/>
        <end position="563"/>
    </location>
</feature>
<sequence>MDPLSIIASIAGIASAGAQLSNTLFHLFKTVRNASRDIQSVAIEMSGLTVTLEHLADILKTGHSYTKPAFFEGVRNVIKNIQATQRGITKMVTDNTVLARLKWLRAARLLSDIDKHKVTLTLQITILSAAVLVKSTNSHLSVREKVDNRFRVQAESLIQAGQASLQNDDRTTPIPDPPTERAPSPPVRTTKRLPSPARRSEIPGHGRTDELYGHTEEDYLSIPGTREEASSVVARSPKAPPSPNGQNFTIFEEKGEEVDMYSEDEDDEIRDSRRGRSSGFDPLSSGRIAQFGRDFHKRGDAATFLYKLVFLNEYLAYGTSAERENADDDIRIQYRHRHSDESDEFGPRVRERERSTYPSRETQEPEKVVNRLLLEWTSLSESEIENGSADTRPKTTETRGRYTYVESEDEDLYSTDDEDKGWDTSSQWANGSGADTPPTEEIRYNNVPQFDPRGRRILRPIRSQTPNSSGYNQGPRHTGPSPTTAEPTMPYTYSTYYQPYGPTPSPYAPYSNSYTNNSNWMPQPGQPNPYLPIYSTTPRPPPPEEATAPSTSDSKLSSSTPESKPARAKFQKPHVVVLPQADSADSEIGATTPNLDVTSCQNMSIARQGDVPVWNCDAFTSQNNIPGKAIMGALIGDKSARNPHGLDLAHTLIQGQNMKLVYIRGNDLGETWFINEQPVFLQFLHCAYAPQFYPTKEADDRAMKEEYVAIGEEWASFEALNQLGLSIKSREEGRVLLDPSTTWSMIKELATTTMQLRTTFRQKHLGIEPQPLVVTIDAETLPSPAPAKQATVEDENETGVFTFQVKEEVKEDSENIMKTESKAEPNNLKPQITITPPTTPQETSSAEFDSSEVASHGQNIILTDQINKDNQKWERSCSAGTALPKKLYPVKATYTSVVSKQTFFGDPHQSRTTTHSNGLLSGRPPAYVDANRPKKWVVHFEFSDAESLRKTQTEDEDIGWFFVLTIFSNDIVGAMQGLYVSQENVQLRENYCRPYSYKGDQTVYRDRSYTLVSSKWTGELVVKSAVPGVVANFRIEDLSSDNVWTVKAEDTSKEGSVVYRFSTIFPETNANYILDDTPLEGLWPWPRQNQKVEEKNGDNEESVKEHSDGVFLSSSCKTFTMARYVIPPVIHTSSTIPSASHILDYHNALSLPRQGGKNHPGADRQRGGEDTTEVTSEADKADEAEDVQTGQELNCDRQKRGLIIAGDINVGDPFKNGKESLFQVENAAGEICYVKAPALRDVHRRLEQEGCVASDYVNEGIYDDSLKIALVMPCQDIDSTHRQQNLTVGDDRVAEMGPARLPKLKDAINAQPKTSILLFEHDPCNSDSIEMANSTHQDILSKAPDPQNDCPLFSVLPGEVRDSIFSYVLTDHPDPTPTKQFNENTCYTRPSYLASASTDTRLLRTCRAIYRETWFKPFLLREQTEWATAEDRAPPSGKAPPPLRRMLRQIATSQGTDEVEIERLRVFAQMYKLEDGSLAGILRTPHLAPRTITLTIRHTDWWFWEDDEPLRMEGDWIAGVVHAMSPKTTQFIIELESLERKKDQVDKIAKQMVDKWFFKRPDDGVVLFADTSDAGRKVSRWSGSSTWHNQPWIRDETEPNRLDYYVVSVPFRHRIEIERSGGTISETALKEAYGDSPHVCPKLHLPGQKKIESDDTFEYVSGSDDGDQEYGLLMEDSDNDEWYAAMAEAYRDGPNSMPRF</sequence>
<dbReference type="PANTHER" id="PTHR36167">
    <property type="entry name" value="C2H2 FINGER DOMAIN TRANSCRIPTION FACTOR (EUROFUNG)-RELATED"/>
    <property type="match status" value="1"/>
</dbReference>
<feature type="region of interest" description="Disordered" evidence="1">
    <location>
        <begin position="337"/>
        <end position="366"/>
    </location>
</feature>
<feature type="compositionally biased region" description="Basic and acidic residues" evidence="1">
    <location>
        <begin position="391"/>
        <end position="400"/>
    </location>
</feature>
<reference evidence="2" key="1">
    <citation type="submission" date="2020-01" db="EMBL/GenBank/DDBJ databases">
        <title>Identification and distribution of gene clusters putatively required for synthesis of sphingolipid metabolism inhibitors in phylogenetically diverse species of the filamentous fungus Fusarium.</title>
        <authorList>
            <person name="Kim H.-S."/>
            <person name="Busman M."/>
            <person name="Brown D.W."/>
            <person name="Divon H."/>
            <person name="Uhlig S."/>
            <person name="Proctor R.H."/>
        </authorList>
    </citation>
    <scope>NUCLEOTIDE SEQUENCE</scope>
    <source>
        <strain evidence="2">NRRL 53441</strain>
    </source>
</reference>
<feature type="compositionally biased region" description="Polar residues" evidence="1">
    <location>
        <begin position="480"/>
        <end position="490"/>
    </location>
</feature>
<dbReference type="Proteomes" id="UP000605986">
    <property type="component" value="Unassembled WGS sequence"/>
</dbReference>
<feature type="compositionally biased region" description="Basic and acidic residues" evidence="1">
    <location>
        <begin position="1160"/>
        <end position="1169"/>
    </location>
</feature>
<comment type="caution">
    <text evidence="2">The sequence shown here is derived from an EMBL/GenBank/DDBJ whole genome shotgun (WGS) entry which is preliminary data.</text>
</comment>